<feature type="binding site" evidence="8">
    <location>
        <position position="54"/>
    </location>
    <ligand>
        <name>Mg(2+)</name>
        <dbReference type="ChEBI" id="CHEBI:18420"/>
    </ligand>
</feature>
<feature type="binding site" evidence="8">
    <location>
        <position position="8"/>
    </location>
    <ligand>
        <name>Mg(2+)</name>
        <dbReference type="ChEBI" id="CHEBI:18420"/>
    </ligand>
</feature>
<protein>
    <recommendedName>
        <fullName evidence="8">Holo-[acyl-carrier-protein] synthase</fullName>
        <shortName evidence="8">Holo-ACP synthase</shortName>
        <ecNumber evidence="8">2.7.8.7</ecNumber>
    </recommendedName>
    <alternativeName>
        <fullName evidence="8">4'-phosphopantetheinyl transferase AcpS</fullName>
    </alternativeName>
</protein>
<evidence type="ECO:0000256" key="1">
    <source>
        <dbReference type="ARBA" id="ARBA00022516"/>
    </source>
</evidence>
<dbReference type="NCBIfam" id="TIGR00556">
    <property type="entry name" value="pantethn_trn"/>
    <property type="match status" value="1"/>
</dbReference>
<organism evidence="10 11">
    <name type="scientific">Anaerolinea thermophila</name>
    <dbReference type="NCBI Taxonomy" id="167964"/>
    <lineage>
        <taxon>Bacteria</taxon>
        <taxon>Bacillati</taxon>
        <taxon>Chloroflexota</taxon>
        <taxon>Anaerolineae</taxon>
        <taxon>Anaerolineales</taxon>
        <taxon>Anaerolineaceae</taxon>
        <taxon>Anaerolinea</taxon>
    </lineage>
</organism>
<dbReference type="InterPro" id="IPR004568">
    <property type="entry name" value="Ppantetheine-prot_Trfase_dom"/>
</dbReference>
<dbReference type="HAMAP" id="MF_00101">
    <property type="entry name" value="AcpS"/>
    <property type="match status" value="1"/>
</dbReference>
<comment type="catalytic activity">
    <reaction evidence="8">
        <text>apo-[ACP] + CoA = holo-[ACP] + adenosine 3',5'-bisphosphate + H(+)</text>
        <dbReference type="Rhea" id="RHEA:12068"/>
        <dbReference type="Rhea" id="RHEA-COMP:9685"/>
        <dbReference type="Rhea" id="RHEA-COMP:9690"/>
        <dbReference type="ChEBI" id="CHEBI:15378"/>
        <dbReference type="ChEBI" id="CHEBI:29999"/>
        <dbReference type="ChEBI" id="CHEBI:57287"/>
        <dbReference type="ChEBI" id="CHEBI:58343"/>
        <dbReference type="ChEBI" id="CHEBI:64479"/>
        <dbReference type="EC" id="2.7.8.7"/>
    </reaction>
</comment>
<keyword evidence="6 8" id="KW-0443">Lipid metabolism</keyword>
<evidence type="ECO:0000313" key="11">
    <source>
        <dbReference type="Proteomes" id="UP000064249"/>
    </source>
</evidence>
<dbReference type="Gene3D" id="3.90.470.20">
    <property type="entry name" value="4'-phosphopantetheinyl transferase domain"/>
    <property type="match status" value="1"/>
</dbReference>
<comment type="subcellular location">
    <subcellularLocation>
        <location evidence="8">Cytoplasm</location>
    </subcellularLocation>
</comment>
<dbReference type="Pfam" id="PF01648">
    <property type="entry name" value="ACPS"/>
    <property type="match status" value="1"/>
</dbReference>
<keyword evidence="2 8" id="KW-0808">Transferase</keyword>
<name>A0A101FWK1_9CHLR</name>
<keyword evidence="3 8" id="KW-0479">Metal-binding</keyword>
<dbReference type="EMBL" id="LGFU01000148">
    <property type="protein sequence ID" value="KUK45798.1"/>
    <property type="molecule type" value="Genomic_DNA"/>
</dbReference>
<evidence type="ECO:0000256" key="4">
    <source>
        <dbReference type="ARBA" id="ARBA00022832"/>
    </source>
</evidence>
<accession>A0A101FWK1</accession>
<comment type="cofactor">
    <cofactor evidence="8">
        <name>Mg(2+)</name>
        <dbReference type="ChEBI" id="CHEBI:18420"/>
    </cofactor>
</comment>
<dbReference type="GO" id="GO:0005737">
    <property type="term" value="C:cytoplasm"/>
    <property type="evidence" value="ECO:0007669"/>
    <property type="project" value="UniProtKB-SubCell"/>
</dbReference>
<dbReference type="PATRIC" id="fig|167964.4.peg.1476"/>
<dbReference type="EC" id="2.7.8.7" evidence="8"/>
<dbReference type="SUPFAM" id="SSF56214">
    <property type="entry name" value="4'-phosphopantetheinyl transferase"/>
    <property type="match status" value="1"/>
</dbReference>
<keyword evidence="8" id="KW-0963">Cytoplasm</keyword>
<reference evidence="10 11" key="1">
    <citation type="journal article" date="2015" name="MBio">
        <title>Genome-Resolved Metagenomic Analysis Reveals Roles for Candidate Phyla and Other Microbial Community Members in Biogeochemical Transformations in Oil Reservoirs.</title>
        <authorList>
            <person name="Hu P."/>
            <person name="Tom L."/>
            <person name="Singh A."/>
            <person name="Thomas B.C."/>
            <person name="Baker B.J."/>
            <person name="Piceno Y.M."/>
            <person name="Andersen G.L."/>
            <person name="Banfield J.F."/>
        </authorList>
    </citation>
    <scope>NUCLEOTIDE SEQUENCE [LARGE SCALE GENOMIC DNA]</scope>
    <source>
        <strain evidence="10">46_16</strain>
    </source>
</reference>
<dbReference type="AlphaFoldDB" id="A0A101FWK1"/>
<evidence type="ECO:0000256" key="5">
    <source>
        <dbReference type="ARBA" id="ARBA00022842"/>
    </source>
</evidence>
<evidence type="ECO:0000256" key="7">
    <source>
        <dbReference type="ARBA" id="ARBA00023160"/>
    </source>
</evidence>
<keyword evidence="7 8" id="KW-0275">Fatty acid biosynthesis</keyword>
<dbReference type="NCBIfam" id="TIGR00516">
    <property type="entry name" value="acpS"/>
    <property type="match status" value="1"/>
</dbReference>
<comment type="similarity">
    <text evidence="8">Belongs to the P-Pant transferase superfamily. AcpS family.</text>
</comment>
<evidence type="ECO:0000256" key="6">
    <source>
        <dbReference type="ARBA" id="ARBA00023098"/>
    </source>
</evidence>
<dbReference type="InterPro" id="IPR002582">
    <property type="entry name" value="ACPS"/>
</dbReference>
<dbReference type="Proteomes" id="UP000064249">
    <property type="component" value="Unassembled WGS sequence"/>
</dbReference>
<sequence length="128" mass="14226">MQIHSGIDTIEISRLDEIKPQIRERFIKRVYTENEIFQARGRSEMLSGLFAAKEAVSKALGTGIGYVQWRDIEIVHLPTGQPTLVLHGNAEKVADQLGISSWSVSISHDRDKAIAMAVAISEQTKPNN</sequence>
<gene>
    <name evidence="8" type="primary">acpS</name>
    <name evidence="10" type="ORF">XD73_1329</name>
</gene>
<feature type="domain" description="4'-phosphopantetheinyl transferase" evidence="9">
    <location>
        <begin position="6"/>
        <end position="101"/>
    </location>
</feature>
<dbReference type="InterPro" id="IPR037143">
    <property type="entry name" value="4-PPantetheinyl_Trfase_dom_sf"/>
</dbReference>
<keyword evidence="5 8" id="KW-0460">Magnesium</keyword>
<evidence type="ECO:0000259" key="9">
    <source>
        <dbReference type="Pfam" id="PF01648"/>
    </source>
</evidence>
<dbReference type="InterPro" id="IPR008278">
    <property type="entry name" value="4-PPantetheinyl_Trfase_dom"/>
</dbReference>
<comment type="function">
    <text evidence="8">Transfers the 4'-phosphopantetheine moiety from coenzyme A to a Ser of acyl-carrier-protein.</text>
</comment>
<comment type="caution">
    <text evidence="10">The sequence shown here is derived from an EMBL/GenBank/DDBJ whole genome shotgun (WGS) entry which is preliminary data.</text>
</comment>
<keyword evidence="1 8" id="KW-0444">Lipid biosynthesis</keyword>
<evidence type="ECO:0000256" key="3">
    <source>
        <dbReference type="ARBA" id="ARBA00022723"/>
    </source>
</evidence>
<dbReference type="GO" id="GO:0000287">
    <property type="term" value="F:magnesium ion binding"/>
    <property type="evidence" value="ECO:0007669"/>
    <property type="project" value="UniProtKB-UniRule"/>
</dbReference>
<keyword evidence="4 8" id="KW-0276">Fatty acid metabolism</keyword>
<dbReference type="GO" id="GO:0008897">
    <property type="term" value="F:holo-[acyl-carrier-protein] synthase activity"/>
    <property type="evidence" value="ECO:0007669"/>
    <property type="project" value="UniProtKB-UniRule"/>
</dbReference>
<evidence type="ECO:0000256" key="8">
    <source>
        <dbReference type="HAMAP-Rule" id="MF_00101"/>
    </source>
</evidence>
<proteinExistence type="inferred from homology"/>
<evidence type="ECO:0000313" key="10">
    <source>
        <dbReference type="EMBL" id="KUK45798.1"/>
    </source>
</evidence>
<dbReference type="GO" id="GO:0006633">
    <property type="term" value="P:fatty acid biosynthetic process"/>
    <property type="evidence" value="ECO:0007669"/>
    <property type="project" value="UniProtKB-UniRule"/>
</dbReference>
<evidence type="ECO:0000256" key="2">
    <source>
        <dbReference type="ARBA" id="ARBA00022679"/>
    </source>
</evidence>